<dbReference type="NCBIfam" id="TIGR01730">
    <property type="entry name" value="RND_mfp"/>
    <property type="match status" value="1"/>
</dbReference>
<gene>
    <name evidence="5" type="ORF">GON03_19590</name>
</gene>
<feature type="region of interest" description="Disordered" evidence="2">
    <location>
        <begin position="382"/>
        <end position="418"/>
    </location>
</feature>
<evidence type="ECO:0000256" key="2">
    <source>
        <dbReference type="SAM" id="MobiDB-lite"/>
    </source>
</evidence>
<reference evidence="5 6" key="1">
    <citation type="submission" date="2019-12" db="EMBL/GenBank/DDBJ databases">
        <authorList>
            <person name="Huq M.A."/>
        </authorList>
    </citation>
    <scope>NUCLEOTIDE SEQUENCE [LARGE SCALE GENOMIC DNA]</scope>
    <source>
        <strain evidence="5 6">MAH-18</strain>
    </source>
</reference>
<keyword evidence="3" id="KW-0472">Membrane</keyword>
<dbReference type="SUPFAM" id="SSF111369">
    <property type="entry name" value="HlyD-like secretion proteins"/>
    <property type="match status" value="1"/>
</dbReference>
<dbReference type="PANTHER" id="PTHR30469:SF33">
    <property type="entry name" value="SLR1207 PROTEIN"/>
    <property type="match status" value="1"/>
</dbReference>
<evidence type="ECO:0000259" key="4">
    <source>
        <dbReference type="Pfam" id="PF25967"/>
    </source>
</evidence>
<comment type="caution">
    <text evidence="5">The sequence shown here is derived from an EMBL/GenBank/DDBJ whole genome shotgun (WGS) entry which is preliminary data.</text>
</comment>
<dbReference type="Gene3D" id="2.40.50.100">
    <property type="match status" value="1"/>
</dbReference>
<dbReference type="InterPro" id="IPR058627">
    <property type="entry name" value="MdtA-like_C"/>
</dbReference>
<evidence type="ECO:0000313" key="6">
    <source>
        <dbReference type="Proteomes" id="UP000473525"/>
    </source>
</evidence>
<accession>A0A6L6XW30</accession>
<dbReference type="Gene3D" id="6.20.50.140">
    <property type="match status" value="1"/>
</dbReference>
<name>A0A6L6XW30_9ACTN</name>
<dbReference type="Pfam" id="PF25967">
    <property type="entry name" value="RND-MFP_C"/>
    <property type="match status" value="1"/>
</dbReference>
<sequence length="418" mass="42688">MHRWARAGPQTGPPGSLSRVRPVPHRQPSRGTTVRLPARRRSRVLLAGALVVLVAVASTGTWLLVRDSSEAADRSTATVTTQTVRETVTADGALAARTTSDEAFAVSGTVTRVAVVEGDKVAKGDVLAAVDDEGLVAQRTAAKSSLDAAESQLDEDQDNGASDVQVAADKTAVVSAQATYDDARQAVEDATLRASIAGTVTSVGIERGDTVGSTASPDATGDDAATTATISILATGRYDVVATVAADDVDRLKKGLQVEIAVTGVTETVYGTVSEVGLVAQANDSGAAVFPVTIEVTGRRKDLFAGVSATATIVVKQRDGVLTVPSGALTTEDGTTYATVVDGDEETKVEVEIGEAYGMDTEVLAGLEEGDTVLLPTLRLTDGGDGPQDGELTFPGGDMPQFGTNGGGPGGPTVVEKP</sequence>
<dbReference type="GO" id="GO:0015562">
    <property type="term" value="F:efflux transmembrane transporter activity"/>
    <property type="evidence" value="ECO:0007669"/>
    <property type="project" value="TreeGrafter"/>
</dbReference>
<comment type="similarity">
    <text evidence="1">Belongs to the membrane fusion protein (MFP) (TC 8.A.1) family.</text>
</comment>
<dbReference type="Gene3D" id="2.40.30.170">
    <property type="match status" value="1"/>
</dbReference>
<protein>
    <submittedName>
        <fullName evidence="5">Efflux RND transporter periplasmic adaptor subunit</fullName>
    </submittedName>
</protein>
<keyword evidence="6" id="KW-1185">Reference proteome</keyword>
<organism evidence="5 6">
    <name type="scientific">Nocardioides agri</name>
    <dbReference type="NCBI Taxonomy" id="2682843"/>
    <lineage>
        <taxon>Bacteria</taxon>
        <taxon>Bacillati</taxon>
        <taxon>Actinomycetota</taxon>
        <taxon>Actinomycetes</taxon>
        <taxon>Propionibacteriales</taxon>
        <taxon>Nocardioidaceae</taxon>
        <taxon>Nocardioides</taxon>
    </lineage>
</organism>
<dbReference type="PANTHER" id="PTHR30469">
    <property type="entry name" value="MULTIDRUG RESISTANCE PROTEIN MDTA"/>
    <property type="match status" value="1"/>
</dbReference>
<dbReference type="GO" id="GO:1990281">
    <property type="term" value="C:efflux pump complex"/>
    <property type="evidence" value="ECO:0007669"/>
    <property type="project" value="TreeGrafter"/>
</dbReference>
<proteinExistence type="inferred from homology"/>
<evidence type="ECO:0000256" key="3">
    <source>
        <dbReference type="SAM" id="Phobius"/>
    </source>
</evidence>
<keyword evidence="3" id="KW-0812">Transmembrane</keyword>
<dbReference type="InterPro" id="IPR006143">
    <property type="entry name" value="RND_pump_MFP"/>
</dbReference>
<dbReference type="EMBL" id="WSEK01000005">
    <property type="protein sequence ID" value="MVQ51389.1"/>
    <property type="molecule type" value="Genomic_DNA"/>
</dbReference>
<dbReference type="Proteomes" id="UP000473525">
    <property type="component" value="Unassembled WGS sequence"/>
</dbReference>
<dbReference type="AlphaFoldDB" id="A0A6L6XW30"/>
<feature type="domain" description="Multidrug resistance protein MdtA-like C-terminal permuted SH3" evidence="4">
    <location>
        <begin position="321"/>
        <end position="374"/>
    </location>
</feature>
<feature type="transmembrane region" description="Helical" evidence="3">
    <location>
        <begin position="44"/>
        <end position="65"/>
    </location>
</feature>
<keyword evidence="3" id="KW-1133">Transmembrane helix</keyword>
<feature type="region of interest" description="Disordered" evidence="2">
    <location>
        <begin position="1"/>
        <end position="33"/>
    </location>
</feature>
<evidence type="ECO:0000313" key="5">
    <source>
        <dbReference type="EMBL" id="MVQ51389.1"/>
    </source>
</evidence>
<evidence type="ECO:0000256" key="1">
    <source>
        <dbReference type="ARBA" id="ARBA00009477"/>
    </source>
</evidence>